<keyword evidence="1" id="KW-0472">Membrane</keyword>
<feature type="domain" description="Heterokaryon incompatibility" evidence="2">
    <location>
        <begin position="170"/>
        <end position="256"/>
    </location>
</feature>
<dbReference type="PANTHER" id="PTHR39596">
    <property type="match status" value="1"/>
</dbReference>
<dbReference type="OrthoDB" id="5135333at2759"/>
<keyword evidence="4" id="KW-1185">Reference proteome</keyword>
<accession>S7ZQV8</accession>
<keyword evidence="1" id="KW-1133">Transmembrane helix</keyword>
<gene>
    <name evidence="3" type="ORF">PDE_08077</name>
</gene>
<evidence type="ECO:0000313" key="3">
    <source>
        <dbReference type="EMBL" id="EPS33115.1"/>
    </source>
</evidence>
<dbReference type="AlphaFoldDB" id="S7ZQV8"/>
<keyword evidence="1" id="KW-0812">Transmembrane</keyword>
<dbReference type="Proteomes" id="UP000019376">
    <property type="component" value="Unassembled WGS sequence"/>
</dbReference>
<evidence type="ECO:0000313" key="4">
    <source>
        <dbReference type="Proteomes" id="UP000019376"/>
    </source>
</evidence>
<dbReference type="eggNOG" id="ENOG502RM0S">
    <property type="taxonomic scope" value="Eukaryota"/>
</dbReference>
<dbReference type="HOGENOM" id="CLU_486641_0_0_1"/>
<feature type="transmembrane region" description="Helical" evidence="1">
    <location>
        <begin position="92"/>
        <end position="112"/>
    </location>
</feature>
<reference evidence="3 4" key="1">
    <citation type="journal article" date="2013" name="PLoS ONE">
        <title>Genomic and secretomic analyses reveal unique features of the lignocellulolytic enzyme system of Penicillium decumbens.</title>
        <authorList>
            <person name="Liu G."/>
            <person name="Zhang L."/>
            <person name="Wei X."/>
            <person name="Zou G."/>
            <person name="Qin Y."/>
            <person name="Ma L."/>
            <person name="Li J."/>
            <person name="Zheng H."/>
            <person name="Wang S."/>
            <person name="Wang C."/>
            <person name="Xun L."/>
            <person name="Zhao G.-P."/>
            <person name="Zhou Z."/>
            <person name="Qu Y."/>
        </authorList>
    </citation>
    <scope>NUCLEOTIDE SEQUENCE [LARGE SCALE GENOMIC DNA]</scope>
    <source>
        <strain evidence="4">114-2 / CGMCC 5302</strain>
    </source>
</reference>
<proteinExistence type="predicted"/>
<organism evidence="3 4">
    <name type="scientific">Penicillium oxalicum (strain 114-2 / CGMCC 5302)</name>
    <name type="common">Penicillium decumbens</name>
    <dbReference type="NCBI Taxonomy" id="933388"/>
    <lineage>
        <taxon>Eukaryota</taxon>
        <taxon>Fungi</taxon>
        <taxon>Dikarya</taxon>
        <taxon>Ascomycota</taxon>
        <taxon>Pezizomycotina</taxon>
        <taxon>Eurotiomycetes</taxon>
        <taxon>Eurotiomycetidae</taxon>
        <taxon>Eurotiales</taxon>
        <taxon>Aspergillaceae</taxon>
        <taxon>Penicillium</taxon>
    </lineage>
</organism>
<name>S7ZQV8_PENO1</name>
<dbReference type="Pfam" id="PF06985">
    <property type="entry name" value="HET"/>
    <property type="match status" value="1"/>
</dbReference>
<evidence type="ECO:0000256" key="1">
    <source>
        <dbReference type="SAM" id="Phobius"/>
    </source>
</evidence>
<dbReference type="PhylomeDB" id="S7ZQV8"/>
<dbReference type="InterPro" id="IPR010730">
    <property type="entry name" value="HET"/>
</dbReference>
<evidence type="ECO:0000259" key="2">
    <source>
        <dbReference type="Pfam" id="PF06985"/>
    </source>
</evidence>
<protein>
    <recommendedName>
        <fullName evidence="2">Heterokaryon incompatibility domain-containing protein</fullName>
    </recommendedName>
</protein>
<dbReference type="PANTHER" id="PTHR39596:SF4">
    <property type="entry name" value="HET DOMAIN PROTEIN (AFU_ORTHOLOGUE AFUA_3G03140)-RELATED"/>
    <property type="match status" value="1"/>
</dbReference>
<sequence>MKDAERQAQSTSESTRQHIKAVLIQNWVGSKRALLASLNEFRYWKTEQVSDLFRLLPPTGAAHGERKLYPLGPVFRPPPDGMRRWIELGGKILMLAAIDGLVLLFSPFFLLASKEERAKATSGLSTLHTELVSSSLFIKAPLSMMEKAGKTQRALCVNKSGRFRLMSSGYAAISHVWMETMGYEYQNVKANQDDRGLNRHHFQRIMAQVEKSGVEWVWFDLLSIPKGTCDTTKRIKTMIVNSLQKVYRNADMVVVLDALTLQLNSEDPLIAASILSCGAWLSRVWTYQEAKLARQVKIITAGRHPIDFQEMVVALKVAEQQDPLRWHEIRLTFDRLLPHWDLGVSLPDIALSCTHRATENDKDYAKAFFACLNLTWTQGWSYEDGMMEILHSRPQDATRLAFMHGPRGLPAPFSWAPRSLAHLQGKIHGGLQFRPESNGLQGYCHTARVCKLLGHFVSESLQGVVCNLAVLDKNQREVQIQISLYPGQPGPDIENWMSRTIPDGKARLLSCDPMVQLEFCHVALLVEQEKGLDDEFAFEDLDARGRVVGSAVINHGSVDSAEVRWCLQ</sequence>
<dbReference type="EMBL" id="KB644415">
    <property type="protein sequence ID" value="EPS33115.1"/>
    <property type="molecule type" value="Genomic_DNA"/>
</dbReference>